<sequence>MTTHEPLGLGRDLSRRLIHRQQQLALLRRGITRSATSGTRDSVNEEPFIASLAFAKRAVKSTAPSTNAAERSARRPNLPPLTNAASTAQVVRRHLASPVCIMATSIVTRSVSLLLTSASNRNTPISAFSALARSVILFFYESLHKMYDASVHISNINSLFGLSDVLFESKSSVEDDPRKRRARPTKRIAPFTVPNQVAPPICLLRVSL</sequence>
<evidence type="ECO:0000313" key="1">
    <source>
        <dbReference type="EMBL" id="KZS13768.1"/>
    </source>
</evidence>
<evidence type="ECO:0000313" key="2">
    <source>
        <dbReference type="Proteomes" id="UP000076858"/>
    </source>
</evidence>
<keyword evidence="2" id="KW-1185">Reference proteome</keyword>
<dbReference type="EMBL" id="LRGB01001036">
    <property type="protein sequence ID" value="KZS13768.1"/>
    <property type="molecule type" value="Genomic_DNA"/>
</dbReference>
<comment type="caution">
    <text evidence="1">The sequence shown here is derived from an EMBL/GenBank/DDBJ whole genome shotgun (WGS) entry which is preliminary data.</text>
</comment>
<dbReference type="Proteomes" id="UP000076858">
    <property type="component" value="Unassembled WGS sequence"/>
</dbReference>
<accession>A0A164X138</accession>
<gene>
    <name evidence="1" type="ORF">APZ42_021157</name>
</gene>
<reference evidence="1 2" key="1">
    <citation type="submission" date="2016-03" db="EMBL/GenBank/DDBJ databases">
        <title>EvidentialGene: Evidence-directed Construction of Genes on Genomes.</title>
        <authorList>
            <person name="Gilbert D.G."/>
            <person name="Choi J.-H."/>
            <person name="Mockaitis K."/>
            <person name="Colbourne J."/>
            <person name="Pfrender M."/>
        </authorList>
    </citation>
    <scope>NUCLEOTIDE SEQUENCE [LARGE SCALE GENOMIC DNA]</scope>
    <source>
        <strain evidence="1 2">Xinb3</strain>
        <tissue evidence="1">Complete organism</tissue>
    </source>
</reference>
<dbReference type="AlphaFoldDB" id="A0A164X138"/>
<name>A0A164X138_9CRUS</name>
<organism evidence="1 2">
    <name type="scientific">Daphnia magna</name>
    <dbReference type="NCBI Taxonomy" id="35525"/>
    <lineage>
        <taxon>Eukaryota</taxon>
        <taxon>Metazoa</taxon>
        <taxon>Ecdysozoa</taxon>
        <taxon>Arthropoda</taxon>
        <taxon>Crustacea</taxon>
        <taxon>Branchiopoda</taxon>
        <taxon>Diplostraca</taxon>
        <taxon>Cladocera</taxon>
        <taxon>Anomopoda</taxon>
        <taxon>Daphniidae</taxon>
        <taxon>Daphnia</taxon>
    </lineage>
</organism>
<proteinExistence type="predicted"/>
<protein>
    <submittedName>
        <fullName evidence="1">Uncharacterized protein</fullName>
    </submittedName>
</protein>